<accession>A0A2D3UT02</accession>
<proteinExistence type="predicted"/>
<dbReference type="Proteomes" id="UP000225277">
    <property type="component" value="Unassembled WGS sequence"/>
</dbReference>
<keyword evidence="2" id="KW-1185">Reference proteome</keyword>
<protein>
    <submittedName>
        <fullName evidence="1">Uncharacterized protein</fullName>
    </submittedName>
</protein>
<evidence type="ECO:0000313" key="1">
    <source>
        <dbReference type="EMBL" id="CZT19461.1"/>
    </source>
</evidence>
<dbReference type="AlphaFoldDB" id="A0A2D3UT02"/>
<sequence length="86" mass="10374">MPDMSNTTEKMDTAKECRPDTNNEAIRCIARSRPSHVNGYFNGKTYLVKTSDFDRATFFALKTEEERFRYFEERVDIIWDFFTWQR</sequence>
<dbReference type="RefSeq" id="XP_023626351.1">
    <property type="nucleotide sequence ID" value="XM_023770583.1"/>
</dbReference>
<reference evidence="1 2" key="1">
    <citation type="submission" date="2016-03" db="EMBL/GenBank/DDBJ databases">
        <authorList>
            <person name="Ploux O."/>
        </authorList>
    </citation>
    <scope>NUCLEOTIDE SEQUENCE [LARGE SCALE GENOMIC DNA]</scope>
    <source>
        <strain evidence="1 2">URUG2</strain>
    </source>
</reference>
<dbReference type="EMBL" id="FJUY01000007">
    <property type="protein sequence ID" value="CZT19461.1"/>
    <property type="molecule type" value="Genomic_DNA"/>
</dbReference>
<gene>
    <name evidence="1" type="ORF">RCC_05312</name>
</gene>
<name>A0A2D3UT02_9PEZI</name>
<organism evidence="1 2">
    <name type="scientific">Ramularia collo-cygni</name>
    <dbReference type="NCBI Taxonomy" id="112498"/>
    <lineage>
        <taxon>Eukaryota</taxon>
        <taxon>Fungi</taxon>
        <taxon>Dikarya</taxon>
        <taxon>Ascomycota</taxon>
        <taxon>Pezizomycotina</taxon>
        <taxon>Dothideomycetes</taxon>
        <taxon>Dothideomycetidae</taxon>
        <taxon>Mycosphaerellales</taxon>
        <taxon>Mycosphaerellaceae</taxon>
        <taxon>Ramularia</taxon>
    </lineage>
</organism>
<dbReference type="GeneID" id="35600475"/>
<evidence type="ECO:0000313" key="2">
    <source>
        <dbReference type="Proteomes" id="UP000225277"/>
    </source>
</evidence>